<evidence type="ECO:0000313" key="3">
    <source>
        <dbReference type="EMBL" id="MBD8124354.1"/>
    </source>
</evidence>
<keyword evidence="4" id="KW-1185">Reference proteome</keyword>
<comment type="caution">
    <text evidence="3">The sequence shown here is derived from an EMBL/GenBank/DDBJ whole genome shotgun (WGS) entry which is preliminary data.</text>
</comment>
<evidence type="ECO:0000256" key="2">
    <source>
        <dbReference type="ARBA" id="ARBA00022679"/>
    </source>
</evidence>
<dbReference type="PANTHER" id="PTHR23416:SF23">
    <property type="entry name" value="ACETYLTRANSFERASE C18B11.09C-RELATED"/>
    <property type="match status" value="1"/>
</dbReference>
<dbReference type="EMBL" id="JACYNP010000016">
    <property type="protein sequence ID" value="MBD8124354.1"/>
    <property type="molecule type" value="Genomic_DNA"/>
</dbReference>
<accession>A0ABR9AGX1</accession>
<dbReference type="Pfam" id="PF00132">
    <property type="entry name" value="Hexapep"/>
    <property type="match status" value="1"/>
</dbReference>
<evidence type="ECO:0000313" key="4">
    <source>
        <dbReference type="Proteomes" id="UP000625247"/>
    </source>
</evidence>
<organism evidence="3 4">
    <name type="scientific">Pseudomonas lutea</name>
    <dbReference type="NCBI Taxonomy" id="243924"/>
    <lineage>
        <taxon>Bacteria</taxon>
        <taxon>Pseudomonadati</taxon>
        <taxon>Pseudomonadota</taxon>
        <taxon>Gammaproteobacteria</taxon>
        <taxon>Pseudomonadales</taxon>
        <taxon>Pseudomonadaceae</taxon>
        <taxon>Pseudomonas</taxon>
    </lineage>
</organism>
<protein>
    <recommendedName>
        <fullName evidence="5">Acetyltransferase</fullName>
    </recommendedName>
</protein>
<evidence type="ECO:0000256" key="1">
    <source>
        <dbReference type="ARBA" id="ARBA00007274"/>
    </source>
</evidence>
<evidence type="ECO:0008006" key="5">
    <source>
        <dbReference type="Google" id="ProtNLM"/>
    </source>
</evidence>
<dbReference type="Proteomes" id="UP000625247">
    <property type="component" value="Unassembled WGS sequence"/>
</dbReference>
<name>A0ABR9AGX1_9PSED</name>
<dbReference type="RefSeq" id="WP_191946026.1">
    <property type="nucleotide sequence ID" value="NZ_JACYNP010000016.1"/>
</dbReference>
<dbReference type="PANTHER" id="PTHR23416">
    <property type="entry name" value="SIALIC ACID SYNTHASE-RELATED"/>
    <property type="match status" value="1"/>
</dbReference>
<dbReference type="InterPro" id="IPR011004">
    <property type="entry name" value="Trimer_LpxA-like_sf"/>
</dbReference>
<gene>
    <name evidence="3" type="ORF">IFT62_24410</name>
</gene>
<dbReference type="SUPFAM" id="SSF51161">
    <property type="entry name" value="Trimeric LpxA-like enzymes"/>
    <property type="match status" value="1"/>
</dbReference>
<dbReference type="InterPro" id="IPR001451">
    <property type="entry name" value="Hexapep"/>
</dbReference>
<dbReference type="Gene3D" id="2.160.10.10">
    <property type="entry name" value="Hexapeptide repeat proteins"/>
    <property type="match status" value="1"/>
</dbReference>
<sequence length="286" mass="31188">MNDPNLYGFIESIVIDGPLATIKGWAMDPAGMTPAPAVRLRNHLGELVIEVIPTHERPDVVGEYSSHSLIKSGWSIEVGVFDFDFSKPLHSYAVIGDQEYPLAGTPVVSKIHPKMLAGYELETLIDRGLIVGDEFSMQPDCFIDYSHCWLIRIGNRVRFAPRVQLIAHDGSLRGAIGKVKIGMIDIGDNVFIGNGAIVLPGVIIGDNCVIGAGSVVTTAVPDNSVVAGNPARFICTIDELIEKGLRIPDTLWFDNDYTIERDITDSMKQEMINKLSGNGRLGFINV</sequence>
<comment type="similarity">
    <text evidence="1">Belongs to the transferase hexapeptide repeat family.</text>
</comment>
<reference evidence="3 4" key="1">
    <citation type="journal article" date="2020" name="FEMS Microbiol. Ecol.">
        <title>Temporal dynamics of bacterial communities during seed development and maturation.</title>
        <authorList>
            <person name="Chesneau G."/>
            <person name="Torres-Cortes G."/>
            <person name="Briand M."/>
            <person name="Darrasse A."/>
            <person name="Preveaux A."/>
            <person name="Marais C."/>
            <person name="Jacques M.A."/>
            <person name="Shade A."/>
            <person name="Barret M."/>
        </authorList>
    </citation>
    <scope>NUCLEOTIDE SEQUENCE [LARGE SCALE GENOMIC DNA]</scope>
    <source>
        <strain evidence="3 4">CFBP13723</strain>
    </source>
</reference>
<keyword evidence="2" id="KW-0808">Transferase</keyword>
<proteinExistence type="inferred from homology"/>
<dbReference type="InterPro" id="IPR051159">
    <property type="entry name" value="Hexapeptide_acetyltransf"/>
</dbReference>